<dbReference type="AlphaFoldDB" id="A0A1Z3NDM2"/>
<keyword evidence="3" id="KW-0732">Signal</keyword>
<dbReference type="EMBL" id="CP020946">
    <property type="protein sequence ID" value="ASD65569.1"/>
    <property type="molecule type" value="Genomic_DNA"/>
</dbReference>
<dbReference type="InterPro" id="IPR000209">
    <property type="entry name" value="Peptidase_S8/S53_dom"/>
</dbReference>
<feature type="active site" description="Charge relay system" evidence="7 8">
    <location>
        <position position="336"/>
    </location>
</feature>
<evidence type="ECO:0000313" key="11">
    <source>
        <dbReference type="Proteomes" id="UP000197003"/>
    </source>
</evidence>
<evidence type="ECO:0000256" key="4">
    <source>
        <dbReference type="ARBA" id="ARBA00022801"/>
    </source>
</evidence>
<evidence type="ECO:0000256" key="5">
    <source>
        <dbReference type="ARBA" id="ARBA00022825"/>
    </source>
</evidence>
<dbReference type="InterPro" id="IPR022398">
    <property type="entry name" value="Peptidase_S8_His-AS"/>
</dbReference>
<feature type="active site" description="Charge relay system" evidence="7 8">
    <location>
        <position position="86"/>
    </location>
</feature>
<dbReference type="PRINTS" id="PR00723">
    <property type="entry name" value="SUBTILISIN"/>
</dbReference>
<gene>
    <name evidence="10" type="ORF">B9G79_16490</name>
</gene>
<dbReference type="Gene3D" id="2.60.120.260">
    <property type="entry name" value="Galactose-binding domain-like"/>
    <property type="match status" value="1"/>
</dbReference>
<dbReference type="InterPro" id="IPR034182">
    <property type="entry name" value="Kexin/furin"/>
</dbReference>
<dbReference type="SUPFAM" id="SSF49785">
    <property type="entry name" value="Galactose-binding domain-like"/>
    <property type="match status" value="1"/>
</dbReference>
<evidence type="ECO:0000256" key="6">
    <source>
        <dbReference type="ARBA" id="ARBA00022837"/>
    </source>
</evidence>
<evidence type="ECO:0000259" key="9">
    <source>
        <dbReference type="PROSITE" id="PS51829"/>
    </source>
</evidence>
<evidence type="ECO:0000256" key="3">
    <source>
        <dbReference type="ARBA" id="ARBA00022729"/>
    </source>
</evidence>
<dbReference type="PANTHER" id="PTHR42884">
    <property type="entry name" value="PROPROTEIN CONVERTASE SUBTILISIN/KEXIN-RELATED"/>
    <property type="match status" value="1"/>
</dbReference>
<dbReference type="OrthoDB" id="5288153at2"/>
<reference evidence="10 11" key="1">
    <citation type="submission" date="2017-04" db="EMBL/GenBank/DDBJ databases">
        <title>Whole genome sequence of Bdellovibrio bacteriovorus strain SSB218315.</title>
        <authorList>
            <person name="Oyedara O."/>
            <person name="Rodriguez-Perez M.A."/>
        </authorList>
    </citation>
    <scope>NUCLEOTIDE SEQUENCE [LARGE SCALE GENOMIC DNA]</scope>
    <source>
        <strain evidence="10 11">SSB218315</strain>
    </source>
</reference>
<dbReference type="GO" id="GO:0016485">
    <property type="term" value="P:protein processing"/>
    <property type="evidence" value="ECO:0007669"/>
    <property type="project" value="TreeGrafter"/>
</dbReference>
<protein>
    <submittedName>
        <fullName evidence="10">Serine protease</fullName>
    </submittedName>
</protein>
<feature type="domain" description="P/Homo B" evidence="9">
    <location>
        <begin position="438"/>
        <end position="568"/>
    </location>
</feature>
<evidence type="ECO:0000256" key="7">
    <source>
        <dbReference type="PIRSR" id="PIRSR615500-1"/>
    </source>
</evidence>
<keyword evidence="2 8" id="KW-0645">Protease</keyword>
<name>A0A1Z3NDM2_BDEBC</name>
<accession>A0A1Z3NDM2</accession>
<dbReference type="Gene3D" id="3.40.50.200">
    <property type="entry name" value="Peptidase S8/S53 domain"/>
    <property type="match status" value="1"/>
</dbReference>
<dbReference type="InterPro" id="IPR036852">
    <property type="entry name" value="Peptidase_S8/S53_dom_sf"/>
</dbReference>
<dbReference type="PROSITE" id="PS00137">
    <property type="entry name" value="SUBTILASE_HIS"/>
    <property type="match status" value="1"/>
</dbReference>
<dbReference type="CDD" id="cd04059">
    <property type="entry name" value="Peptidases_S8_Protein_convertases_Kexins_Furin-like"/>
    <property type="match status" value="1"/>
</dbReference>
<dbReference type="GO" id="GO:0005737">
    <property type="term" value="C:cytoplasm"/>
    <property type="evidence" value="ECO:0007669"/>
    <property type="project" value="UniProtKB-ARBA"/>
</dbReference>
<evidence type="ECO:0000313" key="10">
    <source>
        <dbReference type="EMBL" id="ASD65569.1"/>
    </source>
</evidence>
<proteinExistence type="inferred from homology"/>
<dbReference type="PROSITE" id="PS51829">
    <property type="entry name" value="P_HOMO_B"/>
    <property type="match status" value="1"/>
</dbReference>
<evidence type="ECO:0000256" key="8">
    <source>
        <dbReference type="PROSITE-ProRule" id="PRU01240"/>
    </source>
</evidence>
<dbReference type="GO" id="GO:0012505">
    <property type="term" value="C:endomembrane system"/>
    <property type="evidence" value="ECO:0007669"/>
    <property type="project" value="UniProtKB-ARBA"/>
</dbReference>
<dbReference type="InterPro" id="IPR015500">
    <property type="entry name" value="Peptidase_S8_subtilisin-rel"/>
</dbReference>
<sequence length="568" mass="59801">MLMGLAVIAAITGTLFTNCAKNSFTAVGEELAGTGADPLLGYAWHINNTGQKVFAADAGTAGVDLNLLQTWTAGLTGNGIKIVISDDGVQDAHPDLKDNFLYGVSKNYHNAAPYTSSNAPPSSSDDNHGTSVAGLAAAVGDNGVGSKGVAYKAKLLAYNFLSTGVSQTYSRMAEQLSGGYDVYNMSWGNSQNYLPDPVAAWETALLNGVLNGRSGKGSIYVKSAGNDFLVECKGSTDTYCIGNSNLDPDNSTPYTILVTALNSTGDAASYSSVGSNVWISSFGGESGDDSPAMVTTDRTGCSAGYAQTSISGKVEFERGSNGNSNCNYTTTFNGTSSAAPVLTGAIALLLEANPNLNWRDVKYILAKTAVQVRPNSGAISNHPLRNYPGNSAKNVILPSGAVWENAWVTNSAGFKFHNWYGFGRVNVDAAVSLAKNYTSTFTTSLSSTAWIENTTRVAIPDYSATGVSNTVTVTDNLRIEGVRIRLKVDHDRVGDLGVELTSPSGTKSMILNMRNSLLGQVDFDNEVFLSNAFFQERSNGTWTIKVIDGGSTFNGDLVSWGVQIIGTP</sequence>
<comment type="similarity">
    <text evidence="1">Belongs to the peptidase S8 family. Furin subfamily.</text>
</comment>
<organism evidence="10 11">
    <name type="scientific">Bdellovibrio bacteriovorus</name>
    <dbReference type="NCBI Taxonomy" id="959"/>
    <lineage>
        <taxon>Bacteria</taxon>
        <taxon>Pseudomonadati</taxon>
        <taxon>Bdellovibrionota</taxon>
        <taxon>Bdellovibrionia</taxon>
        <taxon>Bdellovibrionales</taxon>
        <taxon>Pseudobdellovibrionaceae</taxon>
        <taxon>Bdellovibrio</taxon>
    </lineage>
</organism>
<dbReference type="InterPro" id="IPR002884">
    <property type="entry name" value="P_dom"/>
</dbReference>
<feature type="active site" description="Charge relay system" evidence="7 8">
    <location>
        <position position="128"/>
    </location>
</feature>
<evidence type="ECO:0000256" key="1">
    <source>
        <dbReference type="ARBA" id="ARBA00005325"/>
    </source>
</evidence>
<dbReference type="GO" id="GO:0004252">
    <property type="term" value="F:serine-type endopeptidase activity"/>
    <property type="evidence" value="ECO:0007669"/>
    <property type="project" value="UniProtKB-UniRule"/>
</dbReference>
<keyword evidence="4 8" id="KW-0378">Hydrolase</keyword>
<dbReference type="Proteomes" id="UP000197003">
    <property type="component" value="Chromosome"/>
</dbReference>
<dbReference type="InterPro" id="IPR008979">
    <property type="entry name" value="Galactose-bd-like_sf"/>
</dbReference>
<dbReference type="PROSITE" id="PS51892">
    <property type="entry name" value="SUBTILASE"/>
    <property type="match status" value="1"/>
</dbReference>
<dbReference type="Pfam" id="PF01483">
    <property type="entry name" value="P_proprotein"/>
    <property type="match status" value="1"/>
</dbReference>
<keyword evidence="6" id="KW-0106">Calcium</keyword>
<keyword evidence="5 8" id="KW-0720">Serine protease</keyword>
<dbReference type="PANTHER" id="PTHR42884:SF14">
    <property type="entry name" value="NEUROENDOCRINE CONVERTASE 1"/>
    <property type="match status" value="1"/>
</dbReference>
<evidence type="ECO:0000256" key="2">
    <source>
        <dbReference type="ARBA" id="ARBA00022670"/>
    </source>
</evidence>
<dbReference type="Pfam" id="PF00082">
    <property type="entry name" value="Peptidase_S8"/>
    <property type="match status" value="1"/>
</dbReference>
<dbReference type="GO" id="GO:0016020">
    <property type="term" value="C:membrane"/>
    <property type="evidence" value="ECO:0007669"/>
    <property type="project" value="TreeGrafter"/>
</dbReference>
<dbReference type="SUPFAM" id="SSF52743">
    <property type="entry name" value="Subtilisin-like"/>
    <property type="match status" value="1"/>
</dbReference>